<keyword evidence="3" id="KW-1185">Reference proteome</keyword>
<sequence>MAAKKIQTNDALFPIFEKYLAGDNLQEFTTASEKLAAWLSRDKAYYPKARPTTAHETVRRHSEYPHLPFHVSRITESVKPWAESFVKVVRTVAPFYTLFSEPTQQQRLRVLVQTLCDNVDVFLSQQPSPIARPSVETTPNSTPGLSQLPSPAQYSQLSPATTMQSTPVQTPTASVPPPSVLTTHPGLTGAHTQTGGLRPSPVSAVTTALQNQPAPPPLPGSGSKFPSITIPHAPAQVQRTLSTPVLPPKRPLQHEPVRTASADQTSPSAPPSAAVSSEQPARPKAKKRKTVTVDFDFIEADLDWYQHTRASDAVASPRNSTSAGPTAEVPAPSASAKQEPGVSSTSEMPDAGHPAASGTPAPAVPAASVTATLPREESRAESKSRSPSVPLRDIATSPPVVTKNDKPVDANSSTKSLGDGESPPRSPAILGPSLTRRPSQSSPADASPLAAATPADAPPQAPSPPVLPSPLLTKKPKTKKKKGPPGLKFLPILTPSGVGMVESPAVEEPLDEGVASTEAAEELVTFGPAPLLASQPPSPPGSHKDSPREEQPSASSGLSRRRTPLFFDSPAPMDVDESKPVLTVDTVAVEEPRASGDVTMHDSTTIAAISGAHDEHAAAAVQQPPPMALSQPPPHPVEVPSSEVASASEPVPADINGLPLSAVATASMEPIARQDHGRTPAASSRKVSPEPLMAAIADTVDAPSVPVTEPTSVSLCSDGVTLAPTAAVAPVSTPVAKVMSVDPPSSAVDDAAELLLPFAETAARVLCIARGAPSITPASQPVLLDFELTAEELTQIARWNTRGKNIDDLSNSLCLSFVSFLISQCVGSATDDPEGIADVTQCGRPSVWPRDSSFIVLNDGEGANSLVIAPPFVTTPDKCVDLSSRALREGRNTIKLYQYSDHSDRVFVVLLHHPTRAQLAELDASRAEDRKWREALADLWKFEVRVPRIFPPSTVTNGIVGRI</sequence>
<feature type="region of interest" description="Disordered" evidence="1">
    <location>
        <begin position="129"/>
        <end position="229"/>
    </location>
</feature>
<feature type="region of interest" description="Disordered" evidence="1">
    <location>
        <begin position="313"/>
        <end position="583"/>
    </location>
</feature>
<feature type="compositionally biased region" description="Polar residues" evidence="1">
    <location>
        <begin position="135"/>
        <end position="173"/>
    </location>
</feature>
<evidence type="ECO:0000313" key="2">
    <source>
        <dbReference type="EMBL" id="OSD06651.1"/>
    </source>
</evidence>
<dbReference type="AlphaFoldDB" id="A0A1Y2J2G6"/>
<dbReference type="OrthoDB" id="3040699at2759"/>
<feature type="compositionally biased region" description="Low complexity" evidence="1">
    <location>
        <begin position="438"/>
        <end position="455"/>
    </location>
</feature>
<reference evidence="2 3" key="1">
    <citation type="journal article" date="2015" name="Biotechnol. Biofuels">
        <title>Enhanced degradation of softwood versus hardwood by the white-rot fungus Pycnoporus coccineus.</title>
        <authorList>
            <person name="Couturier M."/>
            <person name="Navarro D."/>
            <person name="Chevret D."/>
            <person name="Henrissat B."/>
            <person name="Piumi F."/>
            <person name="Ruiz-Duenas F.J."/>
            <person name="Martinez A.T."/>
            <person name="Grigoriev I.V."/>
            <person name="Riley R."/>
            <person name="Lipzen A."/>
            <person name="Berrin J.G."/>
            <person name="Master E.R."/>
            <person name="Rosso M.N."/>
        </authorList>
    </citation>
    <scope>NUCLEOTIDE SEQUENCE [LARGE SCALE GENOMIC DNA]</scope>
    <source>
        <strain evidence="2 3">BRFM310</strain>
    </source>
</reference>
<dbReference type="EMBL" id="KZ084090">
    <property type="protein sequence ID" value="OSD06651.1"/>
    <property type="molecule type" value="Genomic_DNA"/>
</dbReference>
<organism evidence="2 3">
    <name type="scientific">Trametes coccinea (strain BRFM310)</name>
    <name type="common">Pycnoporus coccineus</name>
    <dbReference type="NCBI Taxonomy" id="1353009"/>
    <lineage>
        <taxon>Eukaryota</taxon>
        <taxon>Fungi</taxon>
        <taxon>Dikarya</taxon>
        <taxon>Basidiomycota</taxon>
        <taxon>Agaricomycotina</taxon>
        <taxon>Agaricomycetes</taxon>
        <taxon>Polyporales</taxon>
        <taxon>Polyporaceae</taxon>
        <taxon>Trametes</taxon>
    </lineage>
</organism>
<feature type="compositionally biased region" description="Low complexity" evidence="1">
    <location>
        <begin position="260"/>
        <end position="280"/>
    </location>
</feature>
<dbReference type="STRING" id="1353009.A0A1Y2J2G6"/>
<feature type="compositionally biased region" description="Basic and acidic residues" evidence="1">
    <location>
        <begin position="542"/>
        <end position="551"/>
    </location>
</feature>
<feature type="compositionally biased region" description="Basic residues" evidence="1">
    <location>
        <begin position="474"/>
        <end position="483"/>
    </location>
</feature>
<feature type="compositionally biased region" description="Basic and acidic residues" evidence="1">
    <location>
        <begin position="374"/>
        <end position="384"/>
    </location>
</feature>
<dbReference type="Proteomes" id="UP000193067">
    <property type="component" value="Unassembled WGS sequence"/>
</dbReference>
<name>A0A1Y2J2G6_TRAC3</name>
<proteinExistence type="predicted"/>
<evidence type="ECO:0000313" key="3">
    <source>
        <dbReference type="Proteomes" id="UP000193067"/>
    </source>
</evidence>
<gene>
    <name evidence="2" type="ORF">PYCCODRAFT_1422842</name>
</gene>
<feature type="compositionally biased region" description="Pro residues" evidence="1">
    <location>
        <begin position="456"/>
        <end position="468"/>
    </location>
</feature>
<feature type="compositionally biased region" description="Pro residues" evidence="1">
    <location>
        <begin position="624"/>
        <end position="637"/>
    </location>
</feature>
<feature type="compositionally biased region" description="Low complexity" evidence="1">
    <location>
        <begin position="638"/>
        <end position="653"/>
    </location>
</feature>
<accession>A0A1Y2J2G6</accession>
<evidence type="ECO:0000256" key="1">
    <source>
        <dbReference type="SAM" id="MobiDB-lite"/>
    </source>
</evidence>
<feature type="region of interest" description="Disordered" evidence="1">
    <location>
        <begin position="244"/>
        <end position="288"/>
    </location>
</feature>
<feature type="compositionally biased region" description="Low complexity" evidence="1">
    <location>
        <begin position="354"/>
        <end position="372"/>
    </location>
</feature>
<feature type="region of interest" description="Disordered" evidence="1">
    <location>
        <begin position="624"/>
        <end position="653"/>
    </location>
</feature>
<protein>
    <submittedName>
        <fullName evidence="2">Uncharacterized protein</fullName>
    </submittedName>
</protein>